<gene>
    <name evidence="1" type="ORF">Fcan01_22771</name>
</gene>
<dbReference type="EMBL" id="LNIX01000026">
    <property type="protein sequence ID" value="OXA42286.1"/>
    <property type="molecule type" value="Genomic_DNA"/>
</dbReference>
<evidence type="ECO:0000313" key="2">
    <source>
        <dbReference type="Proteomes" id="UP000198287"/>
    </source>
</evidence>
<dbReference type="AlphaFoldDB" id="A0A226DDK0"/>
<organism evidence="1 2">
    <name type="scientific">Folsomia candida</name>
    <name type="common">Springtail</name>
    <dbReference type="NCBI Taxonomy" id="158441"/>
    <lineage>
        <taxon>Eukaryota</taxon>
        <taxon>Metazoa</taxon>
        <taxon>Ecdysozoa</taxon>
        <taxon>Arthropoda</taxon>
        <taxon>Hexapoda</taxon>
        <taxon>Collembola</taxon>
        <taxon>Entomobryomorpha</taxon>
        <taxon>Isotomoidea</taxon>
        <taxon>Isotomidae</taxon>
        <taxon>Proisotominae</taxon>
        <taxon>Folsomia</taxon>
    </lineage>
</organism>
<evidence type="ECO:0000313" key="1">
    <source>
        <dbReference type="EMBL" id="OXA42286.1"/>
    </source>
</evidence>
<protein>
    <submittedName>
        <fullName evidence="1">Uncharacterized protein</fullName>
    </submittedName>
</protein>
<sequence>MNTHEIDSHDKLMYTCHKSVEILPAPLQIKFPGNFENIWILSSESLWKNFEFPEFHALNTHEIDSHDKPRYTRHKSVEIPPAPLQIKFPGNFENPWILSSESRWKNFEFPEFHAMNTHEIDSYHKLMYTRHKSVEIPPAPLLIKFPGNFENPWILSSESRWKNFEFPEFHAMNTHENDSHDKPRYTRHKPVEIPPAPLQIKFPGNFENPWILSSESRWKNFEFPEFHATNTHKIDSHDKPRYTRHKSVEILPAPLQIKFPGNFENPWILSSESRWKNFEFSEFHAMNTHGIKSHDKLMYTRHKSVEIPPAPLQTKFPGNFENPRILSSESRWKNFEFPEFHAMNTHGIKSHAKLMYTRHKSVEIPPAPLQIKLPGNFENPRILSSESRWKNFEFPEFHATNTHKID</sequence>
<proteinExistence type="predicted"/>
<accession>A0A226DDK0</accession>
<dbReference type="Proteomes" id="UP000198287">
    <property type="component" value="Unassembled WGS sequence"/>
</dbReference>
<comment type="caution">
    <text evidence="1">The sequence shown here is derived from an EMBL/GenBank/DDBJ whole genome shotgun (WGS) entry which is preliminary data.</text>
</comment>
<name>A0A226DDK0_FOLCA</name>
<keyword evidence="2" id="KW-1185">Reference proteome</keyword>
<reference evidence="1 2" key="1">
    <citation type="submission" date="2015-12" db="EMBL/GenBank/DDBJ databases">
        <title>The genome of Folsomia candida.</title>
        <authorList>
            <person name="Faddeeva A."/>
            <person name="Derks M.F."/>
            <person name="Anvar Y."/>
            <person name="Smit S."/>
            <person name="Van Straalen N."/>
            <person name="Roelofs D."/>
        </authorList>
    </citation>
    <scope>NUCLEOTIDE SEQUENCE [LARGE SCALE GENOMIC DNA]</scope>
    <source>
        <strain evidence="1 2">VU population</strain>
        <tissue evidence="1">Whole body</tissue>
    </source>
</reference>